<dbReference type="InterPro" id="IPR044068">
    <property type="entry name" value="CB"/>
</dbReference>
<dbReference type="Proteomes" id="UP000028534">
    <property type="component" value="Unassembled WGS sequence"/>
</dbReference>
<proteinExistence type="predicted"/>
<dbReference type="SUPFAM" id="SSF56349">
    <property type="entry name" value="DNA breaking-rejoining enzymes"/>
    <property type="match status" value="1"/>
</dbReference>
<dbReference type="InterPro" id="IPR004107">
    <property type="entry name" value="Integrase_SAM-like_N"/>
</dbReference>
<dbReference type="Pfam" id="PF02899">
    <property type="entry name" value="Phage_int_SAM_1"/>
    <property type="match status" value="1"/>
</dbReference>
<dbReference type="InterPro" id="IPR010998">
    <property type="entry name" value="Integrase_recombinase_N"/>
</dbReference>
<dbReference type="AlphaFoldDB" id="A0A084EAZ9"/>
<evidence type="ECO:0000259" key="6">
    <source>
        <dbReference type="PROSITE" id="PS51900"/>
    </source>
</evidence>
<gene>
    <name evidence="7" type="ORF">CP98_04614</name>
</gene>
<dbReference type="PATRIC" id="fig|13690.10.peg.4752"/>
<feature type="domain" description="Tyr recombinase" evidence="5">
    <location>
        <begin position="151"/>
        <end position="394"/>
    </location>
</feature>
<evidence type="ECO:0000256" key="1">
    <source>
        <dbReference type="ARBA" id="ARBA00022908"/>
    </source>
</evidence>
<dbReference type="InterPro" id="IPR011010">
    <property type="entry name" value="DNA_brk_join_enz"/>
</dbReference>
<dbReference type="GO" id="GO:0006310">
    <property type="term" value="P:DNA recombination"/>
    <property type="evidence" value="ECO:0007669"/>
    <property type="project" value="UniProtKB-KW"/>
</dbReference>
<dbReference type="RefSeq" id="WP_037522307.1">
    <property type="nucleotide sequence ID" value="NZ_DAIQKB010000041.1"/>
</dbReference>
<reference evidence="7 8" key="1">
    <citation type="submission" date="2014-03" db="EMBL/GenBank/DDBJ databases">
        <title>Genome sequence of Sphingobium yanoikuyae B1.</title>
        <authorList>
            <person name="Gan H.M."/>
            <person name="Gan H.Y."/>
            <person name="Savka M.A."/>
        </authorList>
    </citation>
    <scope>NUCLEOTIDE SEQUENCE [LARGE SCALE GENOMIC DNA]</scope>
    <source>
        <strain evidence="7 8">B1</strain>
    </source>
</reference>
<dbReference type="eggNOG" id="COG4974">
    <property type="taxonomic scope" value="Bacteria"/>
</dbReference>
<feature type="domain" description="Core-binding (CB)" evidence="6">
    <location>
        <begin position="32"/>
        <end position="111"/>
    </location>
</feature>
<evidence type="ECO:0000259" key="5">
    <source>
        <dbReference type="PROSITE" id="PS51898"/>
    </source>
</evidence>
<dbReference type="SUPFAM" id="SSF47823">
    <property type="entry name" value="lambda integrase-like, N-terminal domain"/>
    <property type="match status" value="1"/>
</dbReference>
<dbReference type="PROSITE" id="PS51900">
    <property type="entry name" value="CB"/>
    <property type="match status" value="1"/>
</dbReference>
<dbReference type="GO" id="GO:0003677">
    <property type="term" value="F:DNA binding"/>
    <property type="evidence" value="ECO:0007669"/>
    <property type="project" value="UniProtKB-UniRule"/>
</dbReference>
<name>A0A084EAZ9_SPHYA</name>
<evidence type="ECO:0000256" key="4">
    <source>
        <dbReference type="PROSITE-ProRule" id="PRU01248"/>
    </source>
</evidence>
<dbReference type="Gene3D" id="1.10.150.130">
    <property type="match status" value="1"/>
</dbReference>
<keyword evidence="2 4" id="KW-0238">DNA-binding</keyword>
<dbReference type="InterPro" id="IPR013762">
    <property type="entry name" value="Integrase-like_cat_sf"/>
</dbReference>
<keyword evidence="3" id="KW-0233">DNA recombination</keyword>
<organism evidence="7 8">
    <name type="scientific">Sphingobium yanoikuyae</name>
    <name type="common">Sphingomonas yanoikuyae</name>
    <dbReference type="NCBI Taxonomy" id="13690"/>
    <lineage>
        <taxon>Bacteria</taxon>
        <taxon>Pseudomonadati</taxon>
        <taxon>Pseudomonadota</taxon>
        <taxon>Alphaproteobacteria</taxon>
        <taxon>Sphingomonadales</taxon>
        <taxon>Sphingomonadaceae</taxon>
        <taxon>Sphingobium</taxon>
    </lineage>
</organism>
<evidence type="ECO:0000313" key="7">
    <source>
        <dbReference type="EMBL" id="KEZ15141.1"/>
    </source>
</evidence>
<evidence type="ECO:0000256" key="2">
    <source>
        <dbReference type="ARBA" id="ARBA00023125"/>
    </source>
</evidence>
<dbReference type="InterPro" id="IPR002104">
    <property type="entry name" value="Integrase_catalytic"/>
</dbReference>
<evidence type="ECO:0000256" key="3">
    <source>
        <dbReference type="ARBA" id="ARBA00023172"/>
    </source>
</evidence>
<evidence type="ECO:0000313" key="8">
    <source>
        <dbReference type="Proteomes" id="UP000028534"/>
    </source>
</evidence>
<accession>A0A084EAZ9</accession>
<keyword evidence="1" id="KW-0229">DNA integration</keyword>
<sequence length="400" mass="43514">MSLPAPISSRRGRQAVDLAWEVTKLNCRSPITINAELIAAYQAASSPHSLRALASDIEAFDHWCRRNGRVTSPATPETVADYLDARAGQGAKPASLGRYKASIAKIHQLLDIKDPTQAELVKLRLRAIRREKGSTQAQARPLRFKGPVRNVERDAPRGLNVRGLLEACADDLPGLRNRALLSVAYDTGLRASELVAVEVEHIVDAIDPEARLLTISRSKGDQEGKGATAFLSPRSVRAIAAWTAAADIEEGPLFRRVQVRRYKARAAVKGRRIETISGRESWDLRKTLPKSAVPARTEYDVGEGALHPGSIGPIWRAMIRRAFDKGALSDLTADDLAQLLKGVSAHSTRVGLNQDLFASGEDLAGIMDALRWKSPRMPLAYNRNLAAEQGAAGRLIAKIG</sequence>
<dbReference type="EMBL" id="JGVR01000044">
    <property type="protein sequence ID" value="KEZ15141.1"/>
    <property type="molecule type" value="Genomic_DNA"/>
</dbReference>
<dbReference type="PROSITE" id="PS51898">
    <property type="entry name" value="TYR_RECOMBINASE"/>
    <property type="match status" value="1"/>
</dbReference>
<comment type="caution">
    <text evidence="7">The sequence shown here is derived from an EMBL/GenBank/DDBJ whole genome shotgun (WGS) entry which is preliminary data.</text>
</comment>
<dbReference type="GO" id="GO:0015074">
    <property type="term" value="P:DNA integration"/>
    <property type="evidence" value="ECO:0007669"/>
    <property type="project" value="UniProtKB-KW"/>
</dbReference>
<dbReference type="Pfam" id="PF00589">
    <property type="entry name" value="Phage_integrase"/>
    <property type="match status" value="1"/>
</dbReference>
<protein>
    <submittedName>
        <fullName evidence="7">Integrase</fullName>
    </submittedName>
</protein>
<dbReference type="Gene3D" id="1.10.443.10">
    <property type="entry name" value="Intergrase catalytic core"/>
    <property type="match status" value="1"/>
</dbReference>